<proteinExistence type="predicted"/>
<reference evidence="2" key="1">
    <citation type="submission" date="2019-12" db="EMBL/GenBank/DDBJ databases">
        <title>Genome sequencing and annotation of Brassica cretica.</title>
        <authorList>
            <person name="Studholme D.J."/>
            <person name="Sarris P.F."/>
        </authorList>
    </citation>
    <scope>NUCLEOTIDE SEQUENCE</scope>
    <source>
        <strain evidence="2">PFS-102/07</strain>
        <tissue evidence="2">Leaf</tissue>
    </source>
</reference>
<feature type="compositionally biased region" description="Basic and acidic residues" evidence="1">
    <location>
        <begin position="40"/>
        <end position="51"/>
    </location>
</feature>
<name>A0A8S9LHL2_BRACR</name>
<sequence length="68" mass="7257">MFADSSAAKDHRRERLGLPAGRATAGWGGWIETAGCGGPTRKEPPERETAAERTTTGRVVPIAIPKQQ</sequence>
<feature type="region of interest" description="Disordered" evidence="1">
    <location>
        <begin position="1"/>
        <end position="68"/>
    </location>
</feature>
<evidence type="ECO:0000313" key="2">
    <source>
        <dbReference type="EMBL" id="KAF2605507.1"/>
    </source>
</evidence>
<gene>
    <name evidence="2" type="ORF">F2Q70_00026750</name>
</gene>
<accession>A0A8S9LHL2</accession>
<dbReference type="AlphaFoldDB" id="A0A8S9LHL2"/>
<evidence type="ECO:0000256" key="1">
    <source>
        <dbReference type="SAM" id="MobiDB-lite"/>
    </source>
</evidence>
<organism evidence="2">
    <name type="scientific">Brassica cretica</name>
    <name type="common">Mustard</name>
    <dbReference type="NCBI Taxonomy" id="69181"/>
    <lineage>
        <taxon>Eukaryota</taxon>
        <taxon>Viridiplantae</taxon>
        <taxon>Streptophyta</taxon>
        <taxon>Embryophyta</taxon>
        <taxon>Tracheophyta</taxon>
        <taxon>Spermatophyta</taxon>
        <taxon>Magnoliopsida</taxon>
        <taxon>eudicotyledons</taxon>
        <taxon>Gunneridae</taxon>
        <taxon>Pentapetalae</taxon>
        <taxon>rosids</taxon>
        <taxon>malvids</taxon>
        <taxon>Brassicales</taxon>
        <taxon>Brassicaceae</taxon>
        <taxon>Brassiceae</taxon>
        <taxon>Brassica</taxon>
    </lineage>
</organism>
<feature type="compositionally biased region" description="Basic and acidic residues" evidence="1">
    <location>
        <begin position="7"/>
        <end position="16"/>
    </location>
</feature>
<dbReference type="EMBL" id="QGKY02000094">
    <property type="protein sequence ID" value="KAF2605507.1"/>
    <property type="molecule type" value="Genomic_DNA"/>
</dbReference>
<protein>
    <submittedName>
        <fullName evidence="2">Uncharacterized protein</fullName>
    </submittedName>
</protein>
<comment type="caution">
    <text evidence="2">The sequence shown here is derived from an EMBL/GenBank/DDBJ whole genome shotgun (WGS) entry which is preliminary data.</text>
</comment>